<dbReference type="AlphaFoldDB" id="A0A816N130"/>
<dbReference type="InterPro" id="IPR008980">
    <property type="entry name" value="Capsid_hemagglutn"/>
</dbReference>
<evidence type="ECO:0000313" key="3">
    <source>
        <dbReference type="Proteomes" id="UP000663887"/>
    </source>
</evidence>
<name>A0A816N130_9BILA</name>
<dbReference type="GO" id="GO:0019064">
    <property type="term" value="P:fusion of virus membrane with host plasma membrane"/>
    <property type="evidence" value="ECO:0007669"/>
    <property type="project" value="InterPro"/>
</dbReference>
<accession>A0A816N130</accession>
<sequence>MGLEEILAKAIAPVCMFILLLPFSGGIWYGIERKKENNYIKTECLTINISIAQEMCDSSDKINQMPRKLHTCYRPSWLVHYNTTDYNQIRSLIESDETFGKFTEATEEAEKYSINTTSTCYYDRRNSKKAQWEKPNAKTPLIFMLVGIGVYVLFGILICWCCVSVNARIIFV</sequence>
<evidence type="ECO:0000256" key="1">
    <source>
        <dbReference type="SAM" id="Phobius"/>
    </source>
</evidence>
<gene>
    <name evidence="2" type="ORF">XDN619_LOCUS5187</name>
</gene>
<organism evidence="2 3">
    <name type="scientific">Rotaria magnacalcarata</name>
    <dbReference type="NCBI Taxonomy" id="392030"/>
    <lineage>
        <taxon>Eukaryota</taxon>
        <taxon>Metazoa</taxon>
        <taxon>Spiralia</taxon>
        <taxon>Gnathifera</taxon>
        <taxon>Rotifera</taxon>
        <taxon>Eurotatoria</taxon>
        <taxon>Bdelloidea</taxon>
        <taxon>Philodinida</taxon>
        <taxon>Philodinidae</taxon>
        <taxon>Rotaria</taxon>
    </lineage>
</organism>
<feature type="transmembrane region" description="Helical" evidence="1">
    <location>
        <begin position="6"/>
        <end position="31"/>
    </location>
</feature>
<comment type="caution">
    <text evidence="2">The sequence shown here is derived from an EMBL/GenBank/DDBJ whole genome shotgun (WGS) entry which is preliminary data.</text>
</comment>
<evidence type="ECO:0000313" key="2">
    <source>
        <dbReference type="EMBL" id="CAF2032160.1"/>
    </source>
</evidence>
<feature type="transmembrane region" description="Helical" evidence="1">
    <location>
        <begin position="141"/>
        <end position="171"/>
    </location>
</feature>
<dbReference type="SUPFAM" id="SSF49818">
    <property type="entry name" value="Viral protein domain"/>
    <property type="match status" value="1"/>
</dbReference>
<dbReference type="Proteomes" id="UP000663887">
    <property type="component" value="Unassembled WGS sequence"/>
</dbReference>
<protein>
    <submittedName>
        <fullName evidence="2">Uncharacterized protein</fullName>
    </submittedName>
</protein>
<proteinExistence type="predicted"/>
<keyword evidence="1" id="KW-1133">Transmembrane helix</keyword>
<keyword evidence="1" id="KW-0812">Transmembrane</keyword>
<reference evidence="2" key="1">
    <citation type="submission" date="2021-02" db="EMBL/GenBank/DDBJ databases">
        <authorList>
            <person name="Nowell W R."/>
        </authorList>
    </citation>
    <scope>NUCLEOTIDE SEQUENCE</scope>
</reference>
<dbReference type="EMBL" id="CAJNRG010001298">
    <property type="protein sequence ID" value="CAF2032160.1"/>
    <property type="molecule type" value="Genomic_DNA"/>
</dbReference>
<keyword evidence="1" id="KW-0472">Membrane</keyword>
<dbReference type="GO" id="GO:0046789">
    <property type="term" value="F:host cell surface receptor binding"/>
    <property type="evidence" value="ECO:0007669"/>
    <property type="project" value="InterPro"/>
</dbReference>